<feature type="compositionally biased region" description="Acidic residues" evidence="1">
    <location>
        <begin position="295"/>
        <end position="305"/>
    </location>
</feature>
<dbReference type="EMBL" id="JAUEPR010000089">
    <property type="protein sequence ID" value="KAK0465782.1"/>
    <property type="molecule type" value="Genomic_DNA"/>
</dbReference>
<dbReference type="AlphaFoldDB" id="A0AA39NHL3"/>
<organism evidence="2 3">
    <name type="scientific">Armillaria novae-zelandiae</name>
    <dbReference type="NCBI Taxonomy" id="153914"/>
    <lineage>
        <taxon>Eukaryota</taxon>
        <taxon>Fungi</taxon>
        <taxon>Dikarya</taxon>
        <taxon>Basidiomycota</taxon>
        <taxon>Agaricomycotina</taxon>
        <taxon>Agaricomycetes</taxon>
        <taxon>Agaricomycetidae</taxon>
        <taxon>Agaricales</taxon>
        <taxon>Marasmiineae</taxon>
        <taxon>Physalacriaceae</taxon>
        <taxon>Armillaria</taxon>
    </lineage>
</organism>
<keyword evidence="3" id="KW-1185">Reference proteome</keyword>
<dbReference type="Proteomes" id="UP001175227">
    <property type="component" value="Unassembled WGS sequence"/>
</dbReference>
<proteinExistence type="predicted"/>
<feature type="region of interest" description="Disordered" evidence="1">
    <location>
        <begin position="562"/>
        <end position="581"/>
    </location>
</feature>
<reference evidence="2" key="1">
    <citation type="submission" date="2023-06" db="EMBL/GenBank/DDBJ databases">
        <authorList>
            <consortium name="Lawrence Berkeley National Laboratory"/>
            <person name="Ahrendt S."/>
            <person name="Sahu N."/>
            <person name="Indic B."/>
            <person name="Wong-Bajracharya J."/>
            <person name="Merenyi Z."/>
            <person name="Ke H.-M."/>
            <person name="Monk M."/>
            <person name="Kocsube S."/>
            <person name="Drula E."/>
            <person name="Lipzen A."/>
            <person name="Balint B."/>
            <person name="Henrissat B."/>
            <person name="Andreopoulos B."/>
            <person name="Martin F.M."/>
            <person name="Harder C.B."/>
            <person name="Rigling D."/>
            <person name="Ford K.L."/>
            <person name="Foster G.D."/>
            <person name="Pangilinan J."/>
            <person name="Papanicolaou A."/>
            <person name="Barry K."/>
            <person name="LaButti K."/>
            <person name="Viragh M."/>
            <person name="Koriabine M."/>
            <person name="Yan M."/>
            <person name="Riley R."/>
            <person name="Champramary S."/>
            <person name="Plett K.L."/>
            <person name="Tsai I.J."/>
            <person name="Slot J."/>
            <person name="Sipos G."/>
            <person name="Plett J."/>
            <person name="Nagy L.G."/>
            <person name="Grigoriev I.V."/>
        </authorList>
    </citation>
    <scope>NUCLEOTIDE SEQUENCE</scope>
    <source>
        <strain evidence="2">ICMP 16352</strain>
    </source>
</reference>
<accession>A0AA39NHL3</accession>
<name>A0AA39NHL3_9AGAR</name>
<protein>
    <submittedName>
        <fullName evidence="2">Uncharacterized protein</fullName>
    </submittedName>
</protein>
<evidence type="ECO:0000313" key="3">
    <source>
        <dbReference type="Proteomes" id="UP001175227"/>
    </source>
</evidence>
<gene>
    <name evidence="2" type="ORF">IW261DRAFT_1427045</name>
</gene>
<feature type="region of interest" description="Disordered" evidence="1">
    <location>
        <begin position="271"/>
        <end position="309"/>
    </location>
</feature>
<comment type="caution">
    <text evidence="2">The sequence shown here is derived from an EMBL/GenBank/DDBJ whole genome shotgun (WGS) entry which is preliminary data.</text>
</comment>
<evidence type="ECO:0000313" key="2">
    <source>
        <dbReference type="EMBL" id="KAK0465782.1"/>
    </source>
</evidence>
<sequence length="581" mass="62625">MSLLDVKFVLAHNAPLIDICDNLIWACTVTAGYFSLTSSMNSTPTRELICMVTKAHQYLDVHMDIILDFTFADLHYGLALHVTVSHLVMHISPNLHHQERNKWLVHVLEESCNDYQLDESLLFPGEDGYKANGDHCMHESDICPSHVVKLPPPHYPTTTPSPIKLITETHVPLPPVPQPQMIHMPEPPKELTFSVPGKKLVGIVLPLAGSALGGPNTCKCQHDQEVVTNAPLPVSNVQDEPAVGPSSSMQPAPNTGCGPAKMRVHKTFRKSPAPQVIKAGHAAKKPVFSPSSESEAPESSDDEGLPGDTVPLFYLSDADLFEAEAAPPPFKHACISSPVHEEPTPSPHAYHHLTVPSEPAPPLPPSMGLSAKAQGKRRQIEPLSSPYASPIHAPTPPFIAPSNIASPSFWPQIDLQFHEPPSCKALERLKLSALPITPTSLSKLPKQTCKGHNLASPALIAHLPAPPTIAFLRASMMTLLDPLTLSSNGAIAHGLACIKSINTQLELLGKVVNQLHADQEQVISELADSLDAIASHEHGIEIIDTYAEVSDFLKSFIVHPKSSGSGDRFDGMGDPGNVADI</sequence>
<evidence type="ECO:0000256" key="1">
    <source>
        <dbReference type="SAM" id="MobiDB-lite"/>
    </source>
</evidence>